<dbReference type="SUPFAM" id="SSF48452">
    <property type="entry name" value="TPR-like"/>
    <property type="match status" value="1"/>
</dbReference>
<evidence type="ECO:0008006" key="3">
    <source>
        <dbReference type="Google" id="ProtNLM"/>
    </source>
</evidence>
<organism evidence="1 2">
    <name type="scientific">Methylotenera oryzisoli</name>
    <dbReference type="NCBI Taxonomy" id="2080758"/>
    <lineage>
        <taxon>Bacteria</taxon>
        <taxon>Pseudomonadati</taxon>
        <taxon>Pseudomonadota</taxon>
        <taxon>Betaproteobacteria</taxon>
        <taxon>Nitrosomonadales</taxon>
        <taxon>Methylophilaceae</taxon>
        <taxon>Methylotenera</taxon>
    </lineage>
</organism>
<dbReference type="AlphaFoldDB" id="A0A4Y9VR67"/>
<dbReference type="RefSeq" id="WP_135277138.1">
    <property type="nucleotide sequence ID" value="NZ_PQVH01000008.1"/>
</dbReference>
<evidence type="ECO:0000313" key="2">
    <source>
        <dbReference type="Proteomes" id="UP000297706"/>
    </source>
</evidence>
<name>A0A4Y9VR67_9PROT</name>
<gene>
    <name evidence="1" type="ORF">C3Y98_05730</name>
</gene>
<dbReference type="Gene3D" id="1.25.40.10">
    <property type="entry name" value="Tetratricopeptide repeat domain"/>
    <property type="match status" value="1"/>
</dbReference>
<accession>A0A4Y9VR67</accession>
<dbReference type="EMBL" id="PQVH01000008">
    <property type="protein sequence ID" value="TFW71596.1"/>
    <property type="molecule type" value="Genomic_DNA"/>
</dbReference>
<sequence length="178" mass="19895">MAKNIKNRNLALTMLVVIGLVGAIYEAYQCHTISALNKKITAGKVITDDSYPYLQKYTAAYDQGNKSDYKHAIQTYSQLLDQSPSLANQAKIHFNIGNNLFTFGLIRRVNEDGTYQDEARHAYTQAKIAYEQSLRIEPTDISSKFNLSLLNSIMAKNMNAAPKEQSTMELSNLPIGLP</sequence>
<proteinExistence type="predicted"/>
<keyword evidence="2" id="KW-1185">Reference proteome</keyword>
<dbReference type="OrthoDB" id="8536394at2"/>
<dbReference type="Proteomes" id="UP000297706">
    <property type="component" value="Unassembled WGS sequence"/>
</dbReference>
<evidence type="ECO:0000313" key="1">
    <source>
        <dbReference type="EMBL" id="TFW71596.1"/>
    </source>
</evidence>
<reference evidence="1 2" key="1">
    <citation type="submission" date="2018-02" db="EMBL/GenBank/DDBJ databases">
        <title>A novel lanthanide dependent methylotroph, Methylotenera sp. La3113.</title>
        <authorList>
            <person name="Lv H."/>
            <person name="Tani A."/>
        </authorList>
    </citation>
    <scope>NUCLEOTIDE SEQUENCE [LARGE SCALE GENOMIC DNA]</scope>
    <source>
        <strain evidence="1 2">La3113</strain>
    </source>
</reference>
<comment type="caution">
    <text evidence="1">The sequence shown here is derived from an EMBL/GenBank/DDBJ whole genome shotgun (WGS) entry which is preliminary data.</text>
</comment>
<protein>
    <recommendedName>
        <fullName evidence="3">MxaK protein</fullName>
    </recommendedName>
</protein>
<dbReference type="InterPro" id="IPR011990">
    <property type="entry name" value="TPR-like_helical_dom_sf"/>
</dbReference>